<name>A0ABN8ZLN7_RANTA</name>
<organism evidence="1 2">
    <name type="scientific">Rangifer tarandus platyrhynchus</name>
    <name type="common">Svalbard reindeer</name>
    <dbReference type="NCBI Taxonomy" id="3082113"/>
    <lineage>
        <taxon>Eukaryota</taxon>
        <taxon>Metazoa</taxon>
        <taxon>Chordata</taxon>
        <taxon>Craniata</taxon>
        <taxon>Vertebrata</taxon>
        <taxon>Euteleostomi</taxon>
        <taxon>Mammalia</taxon>
        <taxon>Eutheria</taxon>
        <taxon>Laurasiatheria</taxon>
        <taxon>Artiodactyla</taxon>
        <taxon>Ruminantia</taxon>
        <taxon>Pecora</taxon>
        <taxon>Cervidae</taxon>
        <taxon>Odocoileinae</taxon>
        <taxon>Rangifer</taxon>
    </lineage>
</organism>
<evidence type="ECO:0000313" key="2">
    <source>
        <dbReference type="Proteomes" id="UP001176941"/>
    </source>
</evidence>
<accession>A0ABN8ZLN7</accession>
<proteinExistence type="predicted"/>
<protein>
    <submittedName>
        <fullName evidence="1">Uncharacterized protein</fullName>
    </submittedName>
</protein>
<dbReference type="Proteomes" id="UP001176941">
    <property type="component" value="Chromosome 4"/>
</dbReference>
<gene>
    <name evidence="1" type="ORF">MRATA1EN1_LOCUS23357</name>
</gene>
<sequence>MICSTPGSSGLHYLPSLLEFMSIESVMLSNHLILCCPLLLLPSVFPFPPPVDHILSELLTMTHLSWVALHLMAHSFNELCKPLHPTKAVIHEGASYIYYSTNQSQSH</sequence>
<keyword evidence="2" id="KW-1185">Reference proteome</keyword>
<reference evidence="1" key="1">
    <citation type="submission" date="2023-04" db="EMBL/GenBank/DDBJ databases">
        <authorList>
            <consortium name="ELIXIR-Norway"/>
        </authorList>
    </citation>
    <scope>NUCLEOTIDE SEQUENCE [LARGE SCALE GENOMIC DNA]</scope>
</reference>
<evidence type="ECO:0000313" key="1">
    <source>
        <dbReference type="EMBL" id="CAI9174395.1"/>
    </source>
</evidence>
<dbReference type="EMBL" id="OX459940">
    <property type="protein sequence ID" value="CAI9174395.1"/>
    <property type="molecule type" value="Genomic_DNA"/>
</dbReference>